<keyword evidence="1" id="KW-0472">Membrane</keyword>
<feature type="transmembrane region" description="Helical" evidence="1">
    <location>
        <begin position="45"/>
        <end position="66"/>
    </location>
</feature>
<comment type="caution">
    <text evidence="2">The sequence shown here is derived from an EMBL/GenBank/DDBJ whole genome shotgun (WGS) entry which is preliminary data.</text>
</comment>
<protein>
    <submittedName>
        <fullName evidence="2">MATE efflux family protein</fullName>
    </submittedName>
</protein>
<gene>
    <name evidence="2" type="ORF">OBE_00077</name>
</gene>
<organism evidence="2">
    <name type="scientific">human gut metagenome</name>
    <dbReference type="NCBI Taxonomy" id="408170"/>
    <lineage>
        <taxon>unclassified sequences</taxon>
        <taxon>metagenomes</taxon>
        <taxon>organismal metagenomes</taxon>
    </lineage>
</organism>
<accession>K1TYA1</accession>
<keyword evidence="1" id="KW-0812">Transmembrane</keyword>
<evidence type="ECO:0000313" key="2">
    <source>
        <dbReference type="EMBL" id="EKC78022.1"/>
    </source>
</evidence>
<dbReference type="AlphaFoldDB" id="K1TYA1"/>
<proteinExistence type="predicted"/>
<reference evidence="2" key="1">
    <citation type="journal article" date="2013" name="Environ. Microbiol.">
        <title>Microbiota from the distal guts of lean and obese adolescents exhibit partial functional redundancy besides clear differences in community structure.</title>
        <authorList>
            <person name="Ferrer M."/>
            <person name="Ruiz A."/>
            <person name="Lanza F."/>
            <person name="Haange S.B."/>
            <person name="Oberbach A."/>
            <person name="Till H."/>
            <person name="Bargiela R."/>
            <person name="Campoy C."/>
            <person name="Segura M.T."/>
            <person name="Richter M."/>
            <person name="von Bergen M."/>
            <person name="Seifert J."/>
            <person name="Suarez A."/>
        </authorList>
    </citation>
    <scope>NUCLEOTIDE SEQUENCE</scope>
</reference>
<keyword evidence="1" id="KW-1133">Transmembrane helix</keyword>
<feature type="transmembrane region" description="Helical" evidence="1">
    <location>
        <begin position="20"/>
        <end position="39"/>
    </location>
</feature>
<dbReference type="EMBL" id="AJWZ01000054">
    <property type="protein sequence ID" value="EKC78022.1"/>
    <property type="molecule type" value="Genomic_DNA"/>
</dbReference>
<name>K1TYA1_9ZZZZ</name>
<sequence>MGIKMATDGVLRGLGIMRPFLVANIVNLAIRLSVALICAPRFGIAFVWLAVPVGWLANFLISYMALRRLWSTDKMASIS</sequence>
<evidence type="ECO:0000256" key="1">
    <source>
        <dbReference type="SAM" id="Phobius"/>
    </source>
</evidence>